<dbReference type="PANTHER" id="PTHR34703:SF1">
    <property type="entry name" value="ANTIPORTER SUBUNIT MNHG2-RELATED"/>
    <property type="match status" value="1"/>
</dbReference>
<evidence type="ECO:0000256" key="1">
    <source>
        <dbReference type="SAM" id="Phobius"/>
    </source>
</evidence>
<gene>
    <name evidence="2" type="ORF">BOW51_09280</name>
</gene>
<keyword evidence="1" id="KW-0812">Transmembrane</keyword>
<keyword evidence="1" id="KW-1133">Transmembrane helix</keyword>
<proteinExistence type="predicted"/>
<keyword evidence="3" id="KW-1185">Reference proteome</keyword>
<reference evidence="2 3" key="1">
    <citation type="submission" date="2016-11" db="EMBL/GenBank/DDBJ databases">
        <title>Mixed transmission modes and dynamic genome evolution in an obligate animal-bacterial symbiosis.</title>
        <authorList>
            <person name="Russell S.L."/>
            <person name="Corbett-Detig R.B."/>
            <person name="Cavanaugh C.M."/>
        </authorList>
    </citation>
    <scope>NUCLEOTIDE SEQUENCE [LARGE SCALE GENOMIC DNA]</scope>
    <source>
        <strain evidence="2">Se-Cadez</strain>
    </source>
</reference>
<dbReference type="InterPro" id="IPR005133">
    <property type="entry name" value="PhaG_MnhG_YufB"/>
</dbReference>
<accession>A0A1T2KTH2</accession>
<name>A0A1T2KTH2_9GAMM</name>
<protein>
    <recommendedName>
        <fullName evidence="4">Sodium:proton antiporter</fullName>
    </recommendedName>
</protein>
<dbReference type="GO" id="GO:0015385">
    <property type="term" value="F:sodium:proton antiporter activity"/>
    <property type="evidence" value="ECO:0007669"/>
    <property type="project" value="TreeGrafter"/>
</dbReference>
<organism evidence="2 3">
    <name type="scientific">Solemya velesiana gill symbiont</name>
    <dbReference type="NCBI Taxonomy" id="1918948"/>
    <lineage>
        <taxon>Bacteria</taxon>
        <taxon>Pseudomonadati</taxon>
        <taxon>Pseudomonadota</taxon>
        <taxon>Gammaproteobacteria</taxon>
        <taxon>sulfur-oxidizing symbionts</taxon>
    </lineage>
</organism>
<feature type="transmembrane region" description="Helical" evidence="1">
    <location>
        <begin position="65"/>
        <end position="82"/>
    </location>
</feature>
<evidence type="ECO:0008006" key="4">
    <source>
        <dbReference type="Google" id="ProtNLM"/>
    </source>
</evidence>
<keyword evidence="1" id="KW-0472">Membrane</keyword>
<dbReference type="AlphaFoldDB" id="A0A1T2KTH2"/>
<dbReference type="OrthoDB" id="9813804at2"/>
<comment type="caution">
    <text evidence="2">The sequence shown here is derived from an EMBL/GenBank/DDBJ whole genome shotgun (WGS) entry which is preliminary data.</text>
</comment>
<feature type="transmembrane region" description="Helical" evidence="1">
    <location>
        <begin position="6"/>
        <end position="28"/>
    </location>
</feature>
<dbReference type="Proteomes" id="UP000190896">
    <property type="component" value="Unassembled WGS sequence"/>
</dbReference>
<dbReference type="EMBL" id="MPRJ01000060">
    <property type="protein sequence ID" value="OOZ36016.1"/>
    <property type="molecule type" value="Genomic_DNA"/>
</dbReference>
<evidence type="ECO:0000313" key="3">
    <source>
        <dbReference type="Proteomes" id="UP000190896"/>
    </source>
</evidence>
<sequence length="114" mass="12289">MSHLIEWVSGFFLLAGGFLCISGGVGLLRMPDFFSRIHASGMTETLAAPMLLCGLMLQMEWSLDLVKVLMILIFILATNPTATHSMAKAALHGGLRPLVKEPGDDEKGEVSSKT</sequence>
<dbReference type="PANTHER" id="PTHR34703">
    <property type="entry name" value="ANTIPORTER SUBUNIT MNHG2-RELATED"/>
    <property type="match status" value="1"/>
</dbReference>
<dbReference type="Pfam" id="PF03334">
    <property type="entry name" value="PhaG_MnhG_YufB"/>
    <property type="match status" value="1"/>
</dbReference>
<evidence type="ECO:0000313" key="2">
    <source>
        <dbReference type="EMBL" id="OOZ36016.1"/>
    </source>
</evidence>
<dbReference type="NCBIfam" id="TIGR01300">
    <property type="entry name" value="CPA3_mnhG_phaG"/>
    <property type="match status" value="1"/>
</dbReference>